<evidence type="ECO:0000256" key="1">
    <source>
        <dbReference type="ARBA" id="ARBA00023002"/>
    </source>
</evidence>
<evidence type="ECO:0000259" key="2">
    <source>
        <dbReference type="Pfam" id="PF01058"/>
    </source>
</evidence>
<dbReference type="Gene3D" id="3.40.50.700">
    <property type="entry name" value="NADH:ubiquinone oxidoreductase-like, 20kDa subunit"/>
    <property type="match status" value="1"/>
</dbReference>
<dbReference type="GO" id="GO:0051536">
    <property type="term" value="F:iron-sulfur cluster binding"/>
    <property type="evidence" value="ECO:0007669"/>
    <property type="project" value="InterPro"/>
</dbReference>
<dbReference type="EMBL" id="MHQO01000072">
    <property type="protein sequence ID" value="OHA04637.1"/>
    <property type="molecule type" value="Genomic_DNA"/>
</dbReference>
<dbReference type="PANTHER" id="PTHR42845:SF1">
    <property type="entry name" value="HYDROGENASE SMALL SUBUNIT"/>
    <property type="match status" value="1"/>
</dbReference>
<organism evidence="3 4">
    <name type="scientific">Candidatus Sungbacteria bacterium RIFCSPLOWO2_01_FULL_47_10</name>
    <dbReference type="NCBI Taxonomy" id="1802276"/>
    <lineage>
        <taxon>Bacteria</taxon>
        <taxon>Candidatus Sungiibacteriota</taxon>
    </lineage>
</organism>
<sequence>MTNQSEKTASEKLKIGWFSFSCCEDNTVVLTEIMNDHWQEWKKLFDFRHARVLRSKNILDELDIAFIEGAIASKKHEAQLKEIRSKSKKLVAVGACAVVGMPAGQRNMFNEEQKKEAEFLIARFAALPKVLKVSEVVKVDAEVGGCPMEPAVFLKAVTAFVAELKRQMPPDADTADGM</sequence>
<comment type="caution">
    <text evidence="3">The sequence shown here is derived from an EMBL/GenBank/DDBJ whole genome shotgun (WGS) entry which is preliminary data.</text>
</comment>
<evidence type="ECO:0000313" key="3">
    <source>
        <dbReference type="EMBL" id="OHA04637.1"/>
    </source>
</evidence>
<dbReference type="Proteomes" id="UP000177982">
    <property type="component" value="Unassembled WGS sequence"/>
</dbReference>
<dbReference type="Pfam" id="PF01058">
    <property type="entry name" value="Oxidored_q6"/>
    <property type="match status" value="1"/>
</dbReference>
<protein>
    <recommendedName>
        <fullName evidence="2">NADH:ubiquinone oxidoreductase-like 20kDa subunit domain-containing protein</fullName>
    </recommendedName>
</protein>
<dbReference type="AlphaFoldDB" id="A0A1G2KYW3"/>
<reference evidence="3 4" key="1">
    <citation type="journal article" date="2016" name="Nat. Commun.">
        <title>Thousands of microbial genomes shed light on interconnected biogeochemical processes in an aquifer system.</title>
        <authorList>
            <person name="Anantharaman K."/>
            <person name="Brown C.T."/>
            <person name="Hug L.A."/>
            <person name="Sharon I."/>
            <person name="Castelle C.J."/>
            <person name="Probst A.J."/>
            <person name="Thomas B.C."/>
            <person name="Singh A."/>
            <person name="Wilkins M.J."/>
            <person name="Karaoz U."/>
            <person name="Brodie E.L."/>
            <person name="Williams K.H."/>
            <person name="Hubbard S.S."/>
            <person name="Banfield J.F."/>
        </authorList>
    </citation>
    <scope>NUCLEOTIDE SEQUENCE [LARGE SCALE GENOMIC DNA]</scope>
</reference>
<name>A0A1G2KYW3_9BACT</name>
<dbReference type="GO" id="GO:0016491">
    <property type="term" value="F:oxidoreductase activity"/>
    <property type="evidence" value="ECO:0007669"/>
    <property type="project" value="UniProtKB-KW"/>
</dbReference>
<dbReference type="InterPro" id="IPR037024">
    <property type="entry name" value="NiFe_Hase_small_N_sf"/>
</dbReference>
<dbReference type="InterPro" id="IPR006137">
    <property type="entry name" value="NADH_UbQ_OxRdtase-like_20kDa"/>
</dbReference>
<proteinExistence type="predicted"/>
<keyword evidence="1" id="KW-0560">Oxidoreductase</keyword>
<dbReference type="InterPro" id="IPR051349">
    <property type="entry name" value="Hydrogenase_assoc-protein"/>
</dbReference>
<dbReference type="PANTHER" id="PTHR42845">
    <property type="entry name" value="COENZYME F420-REDUCING HYDROGENASE, GAMMA SUBUNIT"/>
    <property type="match status" value="1"/>
</dbReference>
<gene>
    <name evidence="3" type="ORF">A2934_02660</name>
</gene>
<feature type="domain" description="NADH:ubiquinone oxidoreductase-like 20kDa subunit" evidence="2">
    <location>
        <begin position="30"/>
        <end position="159"/>
    </location>
</feature>
<evidence type="ECO:0000313" key="4">
    <source>
        <dbReference type="Proteomes" id="UP000177982"/>
    </source>
</evidence>
<accession>A0A1G2KYW3</accession>
<dbReference type="SUPFAM" id="SSF56770">
    <property type="entry name" value="HydA/Nqo6-like"/>
    <property type="match status" value="1"/>
</dbReference>